<evidence type="ECO:0000313" key="3">
    <source>
        <dbReference type="Proteomes" id="UP001292094"/>
    </source>
</evidence>
<name>A0AAE1ULU2_9EUCA</name>
<feature type="region of interest" description="Disordered" evidence="1">
    <location>
        <begin position="653"/>
        <end position="703"/>
    </location>
</feature>
<feature type="compositionally biased region" description="Basic and acidic residues" evidence="1">
    <location>
        <begin position="387"/>
        <end position="435"/>
    </location>
</feature>
<accession>A0AAE1ULU2</accession>
<feature type="region of interest" description="Disordered" evidence="1">
    <location>
        <begin position="615"/>
        <end position="634"/>
    </location>
</feature>
<evidence type="ECO:0000313" key="2">
    <source>
        <dbReference type="EMBL" id="KAK4323480.1"/>
    </source>
</evidence>
<feature type="compositionally biased region" description="Low complexity" evidence="1">
    <location>
        <begin position="76"/>
        <end position="87"/>
    </location>
</feature>
<feature type="compositionally biased region" description="Basic and acidic residues" evidence="1">
    <location>
        <begin position="441"/>
        <end position="487"/>
    </location>
</feature>
<dbReference type="Proteomes" id="UP001292094">
    <property type="component" value="Unassembled WGS sequence"/>
</dbReference>
<dbReference type="AlphaFoldDB" id="A0AAE1ULU2"/>
<proteinExistence type="predicted"/>
<reference evidence="2" key="1">
    <citation type="submission" date="2023-11" db="EMBL/GenBank/DDBJ databases">
        <title>Genome assemblies of two species of porcelain crab, Petrolisthes cinctipes and Petrolisthes manimaculis (Anomura: Porcellanidae).</title>
        <authorList>
            <person name="Angst P."/>
        </authorList>
    </citation>
    <scope>NUCLEOTIDE SEQUENCE</scope>
    <source>
        <strain evidence="2">PB745_02</strain>
        <tissue evidence="2">Gill</tissue>
    </source>
</reference>
<feature type="compositionally biased region" description="Gly residues" evidence="1">
    <location>
        <begin position="41"/>
        <end position="51"/>
    </location>
</feature>
<feature type="region of interest" description="Disordered" evidence="1">
    <location>
        <begin position="13"/>
        <end position="247"/>
    </location>
</feature>
<feature type="compositionally biased region" description="Basic and acidic residues" evidence="1">
    <location>
        <begin position="552"/>
        <end position="593"/>
    </location>
</feature>
<feature type="compositionally biased region" description="Low complexity" evidence="1">
    <location>
        <begin position="156"/>
        <end position="191"/>
    </location>
</feature>
<feature type="region of interest" description="Disordered" evidence="1">
    <location>
        <begin position="542"/>
        <end position="593"/>
    </location>
</feature>
<feature type="region of interest" description="Disordered" evidence="1">
    <location>
        <begin position="387"/>
        <end position="525"/>
    </location>
</feature>
<gene>
    <name evidence="2" type="ORF">Pmani_005797</name>
</gene>
<feature type="compositionally biased region" description="Low complexity" evidence="1">
    <location>
        <begin position="117"/>
        <end position="132"/>
    </location>
</feature>
<keyword evidence="3" id="KW-1185">Reference proteome</keyword>
<sequence>MCLSLRQLADLFSCRSGQRHSESEDEVKSHTTSRSQQQQQPGGGGGGGGGVSCVSSRFEDTATLESHWAPPHQYGQQQQHQQQQQQQEDVKVDTHSETSSITTTSTTSRENQSEAASSVSSRKSPSESSTTTTPPPPHRSPSESSTSSRRSHHSETSSTTTNTTTSSHKIHSESSVSSRKIHSESSVSSSHENQSEAEEPGAKTLKDVNNVAQTERLKTSRTAVGGVGVTENGISTGGIRENGSSRGVELGETCEKLASVVLAVEKKEETDLLVTESVVLKDSVKEKDIEQVKSDVEIRDSDKERDFEKKAESIAKSDLSDVYSPERRKLGKSKEKSEVVNARLKETILGESDVTEKKDYRRELEERRIRREERVERRKEELLVEGRRRREREWSHRGVRGKYGDVRERESSEESEARRKDRSDEGRGRARTRESSEEDGRDGSEERVRPLRRSREARTRDKRSEEREAVKSVEDKERIIESEESRQVSETIPLTTTPTPTTTPSKPTLPRQTTPPTPDSSSAADVVVGGVVSVLKAETVYVSSSEDISQLDDSRKEQVKLESPEGKIKEDQDIKEKEEEKEEEVKMVEKKEDVDPCTVRRQLFPDVLAGTCEGKVQESDLRKPSEEEVGDSLLEEKQLHEVEEKTVILKEKLQETNEVEEENKKDGTIGKDTMVPDVPSKNQEEDGGEVEGVTTTPPLSPRAHSLAALDALIHGRPQDAVPVPGSTRTTQEEDEIMYDHTVTSAQHKIQVSGNLYQ</sequence>
<protein>
    <submittedName>
        <fullName evidence="2">Uncharacterized protein</fullName>
    </submittedName>
</protein>
<feature type="compositionally biased region" description="Low complexity" evidence="1">
    <location>
        <begin position="97"/>
        <end position="108"/>
    </location>
</feature>
<feature type="compositionally biased region" description="Basic and acidic residues" evidence="1">
    <location>
        <begin position="615"/>
        <end position="626"/>
    </location>
</feature>
<feature type="compositionally biased region" description="Basic and acidic residues" evidence="1">
    <location>
        <begin position="19"/>
        <end position="29"/>
    </location>
</feature>
<organism evidence="2 3">
    <name type="scientific">Petrolisthes manimaculis</name>
    <dbReference type="NCBI Taxonomy" id="1843537"/>
    <lineage>
        <taxon>Eukaryota</taxon>
        <taxon>Metazoa</taxon>
        <taxon>Ecdysozoa</taxon>
        <taxon>Arthropoda</taxon>
        <taxon>Crustacea</taxon>
        <taxon>Multicrustacea</taxon>
        <taxon>Malacostraca</taxon>
        <taxon>Eumalacostraca</taxon>
        <taxon>Eucarida</taxon>
        <taxon>Decapoda</taxon>
        <taxon>Pleocyemata</taxon>
        <taxon>Anomura</taxon>
        <taxon>Galatheoidea</taxon>
        <taxon>Porcellanidae</taxon>
        <taxon>Petrolisthes</taxon>
    </lineage>
</organism>
<dbReference type="EMBL" id="JAWZYT010000437">
    <property type="protein sequence ID" value="KAK4323480.1"/>
    <property type="molecule type" value="Genomic_DNA"/>
</dbReference>
<evidence type="ECO:0000256" key="1">
    <source>
        <dbReference type="SAM" id="MobiDB-lite"/>
    </source>
</evidence>
<comment type="caution">
    <text evidence="2">The sequence shown here is derived from an EMBL/GenBank/DDBJ whole genome shotgun (WGS) entry which is preliminary data.</text>
</comment>
<feature type="region of interest" description="Disordered" evidence="1">
    <location>
        <begin position="299"/>
        <end position="337"/>
    </location>
</feature>
<feature type="compositionally biased region" description="Low complexity" evidence="1">
    <location>
        <begin position="491"/>
        <end position="512"/>
    </location>
</feature>